<comment type="caution">
    <text evidence="4">The sequence shown here is derived from an EMBL/GenBank/DDBJ whole genome shotgun (WGS) entry which is preliminary data.</text>
</comment>
<keyword evidence="5" id="KW-1185">Reference proteome</keyword>
<accession>A0ABD3MVV6</accession>
<organism evidence="4 5">
    <name type="scientific">Discostella pseudostelligera</name>
    <dbReference type="NCBI Taxonomy" id="259834"/>
    <lineage>
        <taxon>Eukaryota</taxon>
        <taxon>Sar</taxon>
        <taxon>Stramenopiles</taxon>
        <taxon>Ochrophyta</taxon>
        <taxon>Bacillariophyta</taxon>
        <taxon>Coscinodiscophyceae</taxon>
        <taxon>Thalassiosirophycidae</taxon>
        <taxon>Stephanodiscales</taxon>
        <taxon>Stephanodiscaceae</taxon>
        <taxon>Discostella</taxon>
    </lineage>
</organism>
<protein>
    <recommendedName>
        <fullName evidence="3">J domain-containing protein</fullName>
    </recommendedName>
</protein>
<feature type="compositionally biased region" description="Basic and acidic residues" evidence="1">
    <location>
        <begin position="224"/>
        <end position="238"/>
    </location>
</feature>
<evidence type="ECO:0000313" key="5">
    <source>
        <dbReference type="Proteomes" id="UP001530293"/>
    </source>
</evidence>
<dbReference type="Proteomes" id="UP001530293">
    <property type="component" value="Unassembled WGS sequence"/>
</dbReference>
<dbReference type="Pfam" id="PF14308">
    <property type="entry name" value="DnaJ-X"/>
    <property type="match status" value="1"/>
</dbReference>
<feature type="domain" description="J" evidence="3">
    <location>
        <begin position="256"/>
        <end position="321"/>
    </location>
</feature>
<feature type="region of interest" description="Disordered" evidence="1">
    <location>
        <begin position="57"/>
        <end position="95"/>
    </location>
</feature>
<feature type="chain" id="PRO_5044883807" description="J domain-containing protein" evidence="2">
    <location>
        <begin position="33"/>
        <end position="666"/>
    </location>
</feature>
<dbReference type="SMART" id="SM00271">
    <property type="entry name" value="DnaJ"/>
    <property type="match status" value="1"/>
</dbReference>
<evidence type="ECO:0000259" key="3">
    <source>
        <dbReference type="PROSITE" id="PS50076"/>
    </source>
</evidence>
<dbReference type="InterPro" id="IPR026894">
    <property type="entry name" value="DnaJ_X"/>
</dbReference>
<feature type="region of interest" description="Disordered" evidence="1">
    <location>
        <begin position="524"/>
        <end position="547"/>
    </location>
</feature>
<dbReference type="SUPFAM" id="SSF46565">
    <property type="entry name" value="Chaperone J-domain"/>
    <property type="match status" value="1"/>
</dbReference>
<name>A0ABD3MVV6_9STRA</name>
<dbReference type="PANTHER" id="PTHR44094">
    <property type="entry name" value="DNAJ HEAT SHOCK N-TERMINAL DOMAIN-CONTAINING PROTEIN"/>
    <property type="match status" value="1"/>
</dbReference>
<dbReference type="PROSITE" id="PS50076">
    <property type="entry name" value="DNAJ_2"/>
    <property type="match status" value="1"/>
</dbReference>
<feature type="signal peptide" evidence="2">
    <location>
        <begin position="1"/>
        <end position="32"/>
    </location>
</feature>
<dbReference type="PANTHER" id="PTHR44094:SF8">
    <property type="entry name" value="DNAJ HEAT SHOCK N-TERMINAL DOMAIN-CONTAINING PROTEIN-RELATED"/>
    <property type="match status" value="1"/>
</dbReference>
<sequence>MRSSRNLKRSSKALLLAVVLVLSSLPPPRSLSSSSVGFSPSPSVLFVDASPRSSYSGNYFEEDDNNNHFRSSTSSSSDSGSDVDNEKNNTGLSSLFDTQRPRDLIGGLRSAVSNTLRGTFYGVAAIFSNIPPISSSVSSSNSSLSNRGIISGVITTIVTKIVIAIALPTAGLFVGVYQITRGVLATPSAIIDGFIKCKVYDESERTWVNYRLNEDVEEIRAQLEKTKRGEEKGGRRTQDATSSSSSSPRKKVKSTEYYELLGIRSDASPSEIRSAYRRRARDVHPDKQPDDPNAMRKFRELSSAYQTLADPALRKRYDSSGIGVDADGRGDGEAMSQVMLDPLVFFAVLFGSEQVEPYIGELGVATTFDTLIKLASSGALSSSYDSWDELKFALGWNESALKRRKRQADIATFLRSRISDYVEGYLAQEAFEESCRTEAVGIAEGGSYGATFLLAIGPSLVAEADAFLGYRSSVLGAWRGPVSNVKRNLLFLRRKFAVTKAILRTIRESLTALYKSAEVTSVQDESIPPRRRSSSGTGSNDAERKRPEQRVVFNDKELLKDNLSNTIPAVLELAWAINYVDITNTLHGACGKLFRDADLSSWEERLRRAEAVHILGSQFYLVGLEATAGWSGNATRAGDAEDIKARANAAFMESLKKGMEDHDEEM</sequence>
<dbReference type="AlphaFoldDB" id="A0ABD3MVV6"/>
<feature type="region of interest" description="Disordered" evidence="1">
    <location>
        <begin position="224"/>
        <end position="251"/>
    </location>
</feature>
<dbReference type="InterPro" id="IPR052423">
    <property type="entry name" value="EMIR"/>
</dbReference>
<evidence type="ECO:0000313" key="4">
    <source>
        <dbReference type="EMBL" id="KAL3767994.1"/>
    </source>
</evidence>
<dbReference type="PROSITE" id="PS00636">
    <property type="entry name" value="DNAJ_1"/>
    <property type="match status" value="1"/>
</dbReference>
<feature type="compositionally biased region" description="Low complexity" evidence="1">
    <location>
        <begin position="71"/>
        <end position="82"/>
    </location>
</feature>
<dbReference type="CDD" id="cd06257">
    <property type="entry name" value="DnaJ"/>
    <property type="match status" value="1"/>
</dbReference>
<evidence type="ECO:0000256" key="1">
    <source>
        <dbReference type="SAM" id="MobiDB-lite"/>
    </source>
</evidence>
<dbReference type="InterPro" id="IPR018253">
    <property type="entry name" value="DnaJ_domain_CS"/>
</dbReference>
<reference evidence="4 5" key="1">
    <citation type="submission" date="2024-10" db="EMBL/GenBank/DDBJ databases">
        <title>Updated reference genomes for cyclostephanoid diatoms.</title>
        <authorList>
            <person name="Roberts W.R."/>
            <person name="Alverson A.J."/>
        </authorList>
    </citation>
    <scope>NUCLEOTIDE SEQUENCE [LARGE SCALE GENOMIC DNA]</scope>
    <source>
        <strain evidence="4 5">AJA232-27</strain>
    </source>
</reference>
<evidence type="ECO:0000256" key="2">
    <source>
        <dbReference type="SAM" id="SignalP"/>
    </source>
</evidence>
<dbReference type="Gene3D" id="1.10.287.110">
    <property type="entry name" value="DnaJ domain"/>
    <property type="match status" value="1"/>
</dbReference>
<dbReference type="InterPro" id="IPR001623">
    <property type="entry name" value="DnaJ_domain"/>
</dbReference>
<keyword evidence="2" id="KW-0732">Signal</keyword>
<dbReference type="EMBL" id="JALLBG020000070">
    <property type="protein sequence ID" value="KAL3767994.1"/>
    <property type="molecule type" value="Genomic_DNA"/>
</dbReference>
<proteinExistence type="predicted"/>
<gene>
    <name evidence="4" type="ORF">ACHAWU_005452</name>
</gene>
<dbReference type="Pfam" id="PF00226">
    <property type="entry name" value="DnaJ"/>
    <property type="match status" value="1"/>
</dbReference>
<dbReference type="PRINTS" id="PR00625">
    <property type="entry name" value="JDOMAIN"/>
</dbReference>
<dbReference type="InterPro" id="IPR036869">
    <property type="entry name" value="J_dom_sf"/>
</dbReference>